<organism evidence="1 2">
    <name type="scientific">Massilia hydrophila</name>
    <dbReference type="NCBI Taxonomy" id="3044279"/>
    <lineage>
        <taxon>Bacteria</taxon>
        <taxon>Pseudomonadati</taxon>
        <taxon>Pseudomonadota</taxon>
        <taxon>Betaproteobacteria</taxon>
        <taxon>Burkholderiales</taxon>
        <taxon>Oxalobacteraceae</taxon>
        <taxon>Telluria group</taxon>
        <taxon>Massilia</taxon>
    </lineage>
</organism>
<dbReference type="Proteomes" id="UP001198602">
    <property type="component" value="Unassembled WGS sequence"/>
</dbReference>
<keyword evidence="2" id="KW-1185">Reference proteome</keyword>
<reference evidence="1 2" key="1">
    <citation type="submission" date="2021-07" db="EMBL/GenBank/DDBJ databases">
        <title>Characterization of Violacein-producing bacteria and related species.</title>
        <authorList>
            <person name="Wilson H.S."/>
            <person name="De Leon M.E."/>
        </authorList>
    </citation>
    <scope>NUCLEOTIDE SEQUENCE [LARGE SCALE GENOMIC DNA]</scope>
    <source>
        <strain evidence="1 2">HSC-2F05</strain>
    </source>
</reference>
<proteinExistence type="predicted"/>
<evidence type="ECO:0000313" key="1">
    <source>
        <dbReference type="EMBL" id="MCA1857465.1"/>
    </source>
</evidence>
<comment type="caution">
    <text evidence="1">The sequence shown here is derived from an EMBL/GenBank/DDBJ whole genome shotgun (WGS) entry which is preliminary data.</text>
</comment>
<name>A0ABS7YGK3_9BURK</name>
<sequence length="94" mass="10361">MKRLRNAGKRLSDLDIGRSDFVQGEVRVYGMAGVIMASVTNADSQVGASLLPDLYHARLITMHGHGMLLYGEERPQGDAGPSYVQEWSVMVERP</sequence>
<accession>A0ABS7YGK3</accession>
<dbReference type="EMBL" id="JAHYBX010000007">
    <property type="protein sequence ID" value="MCA1857465.1"/>
    <property type="molecule type" value="Genomic_DNA"/>
</dbReference>
<protein>
    <submittedName>
        <fullName evidence="1">Uncharacterized protein</fullName>
    </submittedName>
</protein>
<evidence type="ECO:0000313" key="2">
    <source>
        <dbReference type="Proteomes" id="UP001198602"/>
    </source>
</evidence>
<gene>
    <name evidence="1" type="ORF">LE190_16245</name>
</gene>